<comment type="caution">
    <text evidence="10">Lacks conserved residue(s) required for the propagation of feature annotation.</text>
</comment>
<proteinExistence type="inferred from homology"/>
<keyword evidence="6 10" id="KW-0812">Transmembrane</keyword>
<feature type="transmembrane region" description="Helical" evidence="10">
    <location>
        <begin position="104"/>
        <end position="131"/>
    </location>
</feature>
<evidence type="ECO:0000256" key="5">
    <source>
        <dbReference type="ARBA" id="ARBA00022679"/>
    </source>
</evidence>
<evidence type="ECO:0000256" key="10">
    <source>
        <dbReference type="RuleBase" id="RU363110"/>
    </source>
</evidence>
<evidence type="ECO:0000256" key="1">
    <source>
        <dbReference type="ARBA" id="ARBA00004477"/>
    </source>
</evidence>
<dbReference type="EC" id="2.4.1.-" evidence="10"/>
<keyword evidence="4 10" id="KW-0328">Glycosyltransferase</keyword>
<dbReference type="OrthoDB" id="1689333at2759"/>
<dbReference type="PANTHER" id="PTHR12413:SF2">
    <property type="entry name" value="DOLICHYL PYROPHOSPHATE GLC1MAN9GLCNAC2 ALPHA-1,3-GLUCOSYLTRANSFERASE-RELATED"/>
    <property type="match status" value="1"/>
</dbReference>
<evidence type="ECO:0000256" key="4">
    <source>
        <dbReference type="ARBA" id="ARBA00022676"/>
    </source>
</evidence>
<comment type="pathway">
    <text evidence="2 10">Protein modification; protein glycosylation.</text>
</comment>
<dbReference type="InterPro" id="IPR004856">
    <property type="entry name" value="Glyco_trans_ALG6/ALG8"/>
</dbReference>
<reference evidence="11" key="1">
    <citation type="submission" date="2013-04" db="EMBL/GenBank/DDBJ databases">
        <title>The Genome Sequence of Fonticula alba ATCC 38817.</title>
        <authorList>
            <consortium name="The Broad Institute Genomics Platform"/>
            <person name="Russ C."/>
            <person name="Cuomo C."/>
            <person name="Burger G."/>
            <person name="Gray M.W."/>
            <person name="Holland P.W.H."/>
            <person name="King N."/>
            <person name="Lang F.B.F."/>
            <person name="Roger A.J."/>
            <person name="Ruiz-Trillo I."/>
            <person name="Brown M."/>
            <person name="Walker B."/>
            <person name="Young S."/>
            <person name="Zeng Q."/>
            <person name="Gargeya S."/>
            <person name="Fitzgerald M."/>
            <person name="Haas B."/>
            <person name="Abouelleil A."/>
            <person name="Allen A.W."/>
            <person name="Alvarado L."/>
            <person name="Arachchi H.M."/>
            <person name="Berlin A.M."/>
            <person name="Chapman S.B."/>
            <person name="Gainer-Dewar J."/>
            <person name="Goldberg J."/>
            <person name="Griggs A."/>
            <person name="Gujja S."/>
            <person name="Hansen M."/>
            <person name="Howarth C."/>
            <person name="Imamovic A."/>
            <person name="Ireland A."/>
            <person name="Larimer J."/>
            <person name="McCowan C."/>
            <person name="Murphy C."/>
            <person name="Pearson M."/>
            <person name="Poon T.W."/>
            <person name="Priest M."/>
            <person name="Roberts A."/>
            <person name="Saif S."/>
            <person name="Shea T."/>
            <person name="Sisk P."/>
            <person name="Sykes S."/>
            <person name="Wortman J."/>
            <person name="Nusbaum C."/>
            <person name="Birren B."/>
        </authorList>
    </citation>
    <scope>NUCLEOTIDE SEQUENCE [LARGE SCALE GENOMIC DNA]</scope>
    <source>
        <strain evidence="11">ATCC 38817</strain>
    </source>
</reference>
<dbReference type="PANTHER" id="PTHR12413">
    <property type="entry name" value="DOLICHYL GLYCOSYLTRANSFERASE"/>
    <property type="match status" value="1"/>
</dbReference>
<dbReference type="GO" id="GO:0042283">
    <property type="term" value="F:dolichyl pyrophosphate Glc1Man9GlcNAc2 alpha-1,3-glucosyltransferase activity"/>
    <property type="evidence" value="ECO:0007669"/>
    <property type="project" value="TreeGrafter"/>
</dbReference>
<dbReference type="GeneID" id="20526101"/>
<feature type="transmembrane region" description="Helical" evidence="10">
    <location>
        <begin position="347"/>
        <end position="370"/>
    </location>
</feature>
<evidence type="ECO:0000256" key="9">
    <source>
        <dbReference type="ARBA" id="ARBA00023136"/>
    </source>
</evidence>
<dbReference type="EMBL" id="KB932202">
    <property type="protein sequence ID" value="KCV71967.1"/>
    <property type="molecule type" value="Genomic_DNA"/>
</dbReference>
<dbReference type="STRING" id="691883.A0A058ZEU1"/>
<keyword evidence="7 10" id="KW-0256">Endoplasmic reticulum</keyword>
<dbReference type="GO" id="GO:0006487">
    <property type="term" value="P:protein N-linked glycosylation"/>
    <property type="evidence" value="ECO:0007669"/>
    <property type="project" value="TreeGrafter"/>
</dbReference>
<dbReference type="eggNOG" id="KOG2576">
    <property type="taxonomic scope" value="Eukaryota"/>
</dbReference>
<comment type="similarity">
    <text evidence="3 10">Belongs to the ALG6/ALG8 glucosyltransferase family.</text>
</comment>
<name>A0A058ZEU1_FONAL</name>
<keyword evidence="12" id="KW-1185">Reference proteome</keyword>
<feature type="transmembrane region" description="Helical" evidence="10">
    <location>
        <begin position="259"/>
        <end position="277"/>
    </location>
</feature>
<evidence type="ECO:0000256" key="3">
    <source>
        <dbReference type="ARBA" id="ARBA00008715"/>
    </source>
</evidence>
<keyword evidence="9 10" id="KW-0472">Membrane</keyword>
<comment type="subcellular location">
    <subcellularLocation>
        <location evidence="1 10">Endoplasmic reticulum membrane</location>
        <topology evidence="1 10">Multi-pass membrane protein</topology>
    </subcellularLocation>
</comment>
<feature type="transmembrane region" description="Helical" evidence="10">
    <location>
        <begin position="289"/>
        <end position="309"/>
    </location>
</feature>
<feature type="transmembrane region" description="Helical" evidence="10">
    <location>
        <begin position="29"/>
        <end position="49"/>
    </location>
</feature>
<dbReference type="AlphaFoldDB" id="A0A058ZEU1"/>
<feature type="transmembrane region" description="Helical" evidence="10">
    <location>
        <begin position="160"/>
        <end position="178"/>
    </location>
</feature>
<sequence length="388" mass="40633">MDAVDGGPGAPGPHPGKVAAAWAPSPGRVALLASLGVVALQIFLLPAYYSTDFEVHRNWMAITHRLPAGQWYYDVHIHFQYNAPAYGLLLYALALACQGRRLSAAVTFSASVVFKHIMVYSALGLGLWLLLSADRPAAQRGPTAAGAGAWGLARRAAGRLPGLALAAAGTCLAAFWPVRAHTGQILRRMFPVGARGIVHSYWAANVWALYCGAERVLVLVLRRVAPGLLAAPAHAEESLTRGLVTGTPLFRVLPTPTPAGALVVTLLLMLPSAWGLLREARAPGGLRPARAALHASMGLGALGAFLGAWHAHEKAILGCTVVLGVGLLDVVQLGLLCALAHDRVAELLAGVGLDFLPLMLTSLVCAANILLRVYLPYSLACVLAPGAE</sequence>
<dbReference type="Proteomes" id="UP000030693">
    <property type="component" value="Unassembled WGS sequence"/>
</dbReference>
<keyword evidence="8 10" id="KW-1133">Transmembrane helix</keyword>
<evidence type="ECO:0000256" key="7">
    <source>
        <dbReference type="ARBA" id="ARBA00022824"/>
    </source>
</evidence>
<evidence type="ECO:0000313" key="11">
    <source>
        <dbReference type="EMBL" id="KCV71967.1"/>
    </source>
</evidence>
<protein>
    <recommendedName>
        <fullName evidence="10">Alpha-1,3-glucosyltransferase</fullName>
        <ecNumber evidence="10">2.4.1.-</ecNumber>
    </recommendedName>
</protein>
<evidence type="ECO:0000256" key="6">
    <source>
        <dbReference type="ARBA" id="ARBA00022692"/>
    </source>
</evidence>
<evidence type="ECO:0000313" key="12">
    <source>
        <dbReference type="Proteomes" id="UP000030693"/>
    </source>
</evidence>
<gene>
    <name evidence="11" type="ORF">H696_01376</name>
</gene>
<feature type="transmembrane region" description="Helical" evidence="10">
    <location>
        <begin position="315"/>
        <end position="340"/>
    </location>
</feature>
<evidence type="ECO:0000256" key="8">
    <source>
        <dbReference type="ARBA" id="ARBA00022989"/>
    </source>
</evidence>
<dbReference type="UniPathway" id="UPA00378"/>
<keyword evidence="5 10" id="KW-0808">Transferase</keyword>
<dbReference type="RefSeq" id="XP_009493545.1">
    <property type="nucleotide sequence ID" value="XM_009495270.1"/>
</dbReference>
<evidence type="ECO:0000256" key="2">
    <source>
        <dbReference type="ARBA" id="ARBA00004922"/>
    </source>
</evidence>
<accession>A0A058ZEU1</accession>
<organism evidence="11">
    <name type="scientific">Fonticula alba</name>
    <name type="common">Slime mold</name>
    <dbReference type="NCBI Taxonomy" id="691883"/>
    <lineage>
        <taxon>Eukaryota</taxon>
        <taxon>Rotosphaerida</taxon>
        <taxon>Fonticulaceae</taxon>
        <taxon>Fonticula</taxon>
    </lineage>
</organism>
<dbReference type="Pfam" id="PF03155">
    <property type="entry name" value="Alg6_Alg8"/>
    <property type="match status" value="2"/>
</dbReference>
<dbReference type="GO" id="GO:0005789">
    <property type="term" value="C:endoplasmic reticulum membrane"/>
    <property type="evidence" value="ECO:0007669"/>
    <property type="project" value="UniProtKB-SubCell"/>
</dbReference>